<keyword evidence="3" id="KW-0863">Zinc-finger</keyword>
<feature type="compositionally biased region" description="Polar residues" evidence="5">
    <location>
        <begin position="106"/>
        <end position="116"/>
    </location>
</feature>
<organism evidence="7 8">
    <name type="scientific">Dipteronia dyeriana</name>
    <dbReference type="NCBI Taxonomy" id="168575"/>
    <lineage>
        <taxon>Eukaryota</taxon>
        <taxon>Viridiplantae</taxon>
        <taxon>Streptophyta</taxon>
        <taxon>Embryophyta</taxon>
        <taxon>Tracheophyta</taxon>
        <taxon>Spermatophyta</taxon>
        <taxon>Magnoliopsida</taxon>
        <taxon>eudicotyledons</taxon>
        <taxon>Gunneridae</taxon>
        <taxon>Pentapetalae</taxon>
        <taxon>rosids</taxon>
        <taxon>malvids</taxon>
        <taxon>Sapindales</taxon>
        <taxon>Sapindaceae</taxon>
        <taxon>Hippocastanoideae</taxon>
        <taxon>Acereae</taxon>
        <taxon>Dipteronia</taxon>
    </lineage>
</organism>
<dbReference type="Pfam" id="PF04570">
    <property type="entry name" value="zf-FLZ"/>
    <property type="match status" value="1"/>
</dbReference>
<dbReference type="InterPro" id="IPR007650">
    <property type="entry name" value="Zf-FLZ_dom"/>
</dbReference>
<evidence type="ECO:0000313" key="7">
    <source>
        <dbReference type="EMBL" id="KAK2653476.1"/>
    </source>
</evidence>
<evidence type="ECO:0000256" key="4">
    <source>
        <dbReference type="PROSITE-ProRule" id="PRU01131"/>
    </source>
</evidence>
<dbReference type="Proteomes" id="UP001280121">
    <property type="component" value="Unassembled WGS sequence"/>
</dbReference>
<dbReference type="GO" id="GO:0008270">
    <property type="term" value="F:zinc ion binding"/>
    <property type="evidence" value="ECO:0007669"/>
    <property type="project" value="UniProtKB-KW"/>
</dbReference>
<accession>A0AAD9X5X2</accession>
<feature type="region of interest" description="Disordered" evidence="5">
    <location>
        <begin position="89"/>
        <end position="116"/>
    </location>
</feature>
<comment type="caution">
    <text evidence="7">The sequence shown here is derived from an EMBL/GenBank/DDBJ whole genome shotgun (WGS) entry which is preliminary data.</text>
</comment>
<evidence type="ECO:0000313" key="8">
    <source>
        <dbReference type="Proteomes" id="UP001280121"/>
    </source>
</evidence>
<evidence type="ECO:0000259" key="6">
    <source>
        <dbReference type="PROSITE" id="PS51795"/>
    </source>
</evidence>
<dbReference type="AlphaFoldDB" id="A0AAD9X5X2"/>
<keyword evidence="3" id="KW-0862">Zinc</keyword>
<dbReference type="PROSITE" id="PS51795">
    <property type="entry name" value="ZF_FLZ"/>
    <property type="match status" value="1"/>
</dbReference>
<evidence type="ECO:0000256" key="2">
    <source>
        <dbReference type="ARBA" id="ARBA00022723"/>
    </source>
</evidence>
<feature type="zinc finger region" description="FLZ-type" evidence="4">
    <location>
        <begin position="41"/>
        <end position="85"/>
    </location>
</feature>
<keyword evidence="8" id="KW-1185">Reference proteome</keyword>
<feature type="domain" description="FLZ-type" evidence="6">
    <location>
        <begin position="41"/>
        <end position="85"/>
    </location>
</feature>
<evidence type="ECO:0000256" key="1">
    <source>
        <dbReference type="ARBA" id="ARBA00009374"/>
    </source>
</evidence>
<protein>
    <recommendedName>
        <fullName evidence="6">FLZ-type domain-containing protein</fullName>
    </recommendedName>
</protein>
<comment type="similarity">
    <text evidence="1">Belongs to the FLZ family.</text>
</comment>
<evidence type="ECO:0000256" key="5">
    <source>
        <dbReference type="SAM" id="MobiDB-lite"/>
    </source>
</evidence>
<reference evidence="7" key="1">
    <citation type="journal article" date="2023" name="Plant J.">
        <title>Genome sequences and population genomics provide insights into the demographic history, inbreeding, and mutation load of two 'living fossil' tree species of Dipteronia.</title>
        <authorList>
            <person name="Feng Y."/>
            <person name="Comes H.P."/>
            <person name="Chen J."/>
            <person name="Zhu S."/>
            <person name="Lu R."/>
            <person name="Zhang X."/>
            <person name="Li P."/>
            <person name="Qiu J."/>
            <person name="Olsen K.M."/>
            <person name="Qiu Y."/>
        </authorList>
    </citation>
    <scope>NUCLEOTIDE SEQUENCE</scope>
    <source>
        <strain evidence="7">KIB01</strain>
    </source>
</reference>
<name>A0AAD9X5X2_9ROSI</name>
<sequence length="116" mass="13346">MTQYLVKLVHQLRVYCKASGSPWLKAVKESVDDHDLGEIGNFLEKCYFCQKRLRQQDAAFLYGSLHAFFTPECHDKQIAVDKVVAKQPRGTRNGYNRRNDMKDQSDFQLANCASSQ</sequence>
<proteinExistence type="inferred from homology"/>
<gene>
    <name evidence="7" type="ORF">Ddye_013332</name>
</gene>
<keyword evidence="2" id="KW-0479">Metal-binding</keyword>
<dbReference type="EMBL" id="JANJYI010000004">
    <property type="protein sequence ID" value="KAK2653476.1"/>
    <property type="molecule type" value="Genomic_DNA"/>
</dbReference>
<evidence type="ECO:0000256" key="3">
    <source>
        <dbReference type="ARBA" id="ARBA00022771"/>
    </source>
</evidence>